<proteinExistence type="predicted"/>
<dbReference type="Proteomes" id="UP000193208">
    <property type="component" value="Unassembled WGS sequence"/>
</dbReference>
<evidence type="ECO:0000313" key="2">
    <source>
        <dbReference type="Proteomes" id="UP000193208"/>
    </source>
</evidence>
<dbReference type="Gene3D" id="3.40.50.2300">
    <property type="match status" value="1"/>
</dbReference>
<dbReference type="RefSeq" id="WP_038444654.1">
    <property type="nucleotide sequence ID" value="NZ_CAXVIL010000002.1"/>
</dbReference>
<dbReference type="SUPFAM" id="SSF53822">
    <property type="entry name" value="Periplasmic binding protein-like I"/>
    <property type="match status" value="1"/>
</dbReference>
<name>A0A076JHK7_BIFAD</name>
<dbReference type="PROSITE" id="PS51257">
    <property type="entry name" value="PROKAR_LIPOPROTEIN"/>
    <property type="match status" value="1"/>
</dbReference>
<accession>A0A076JHK7</accession>
<comment type="caution">
    <text evidence="1">The sequence shown here is derived from an EMBL/GenBank/DDBJ whole genome shotgun (WGS) entry which is preliminary data.</text>
</comment>
<gene>
    <name evidence="1" type="ORF">AL0467_1309</name>
</gene>
<protein>
    <submittedName>
        <fullName evidence="1">Sugar ABC transporter substrate-binding protein</fullName>
    </submittedName>
</protein>
<dbReference type="eggNOG" id="ENOG5031MP9">
    <property type="taxonomic scope" value="Bacteria"/>
</dbReference>
<sequence length="197" mass="20430">MTGFARRAAAGLLAAVFGISMLAGCTPNNAAVGDTQSAGDAVAHSMKDRNSLDVAMIGSQDEQTDRLALDAMEAGGLRPVYLPVAGTVDMQDTARQAVEDMTQRMVSIIVISGIDVSGVNHDGWYDTLTTARQAGIPVALLNPIATPTDSTLFAATLTINDHMTDATPLADAVAGIANNDPHDRTILVTTISHGGKQ</sequence>
<evidence type="ECO:0000313" key="1">
    <source>
        <dbReference type="EMBL" id="OSH00108.1"/>
    </source>
</evidence>
<dbReference type="EMBL" id="LNKI01000003">
    <property type="protein sequence ID" value="OSH00108.1"/>
    <property type="molecule type" value="Genomic_DNA"/>
</dbReference>
<dbReference type="KEGG" id="badl:BADO_1104"/>
<organism evidence="1 2">
    <name type="scientific">Bifidobacterium adolescentis</name>
    <dbReference type="NCBI Taxonomy" id="1680"/>
    <lineage>
        <taxon>Bacteria</taxon>
        <taxon>Bacillati</taxon>
        <taxon>Actinomycetota</taxon>
        <taxon>Actinomycetes</taxon>
        <taxon>Bifidobacteriales</taxon>
        <taxon>Bifidobacteriaceae</taxon>
        <taxon>Bifidobacterium</taxon>
    </lineage>
</organism>
<dbReference type="InterPro" id="IPR028082">
    <property type="entry name" value="Peripla_BP_I"/>
</dbReference>
<dbReference type="AlphaFoldDB" id="A0A076JHK7"/>
<reference evidence="1 2" key="1">
    <citation type="journal article" date="2016" name="Sci. Rep.">
        <title>Evaluation of genetic diversity among strains of the human gut commensal Bifidobacterium adolescentis.</title>
        <authorList>
            <person name="Duranti S."/>
            <person name="Milani C."/>
            <person name="Lugli G.A."/>
            <person name="Mancabelli L."/>
            <person name="Turroni F."/>
            <person name="Ferrario C."/>
            <person name="Mangifesta M."/>
            <person name="Viappiani A."/>
            <person name="Sanchez B."/>
            <person name="Margolles A."/>
            <person name="van Sinderen D."/>
            <person name="Ventura M."/>
        </authorList>
    </citation>
    <scope>NUCLEOTIDE SEQUENCE [LARGE SCALE GENOMIC DNA]</scope>
    <source>
        <strain evidence="1 2">AL46-7</strain>
    </source>
</reference>